<accession>A0A3N4JLR5</accession>
<sequence length="150" mass="16801">MPVSSSEIEDRIQLACKKLLKSDRPNIAATACEFDVSESRLQARWKGCPAKSEPTPTNRKLTDDEELVVCLYLKHLDEIGTSARLSIISSCTNVILQASHLSNESISLPPTVSSAWTSHFVGWHPKFHIKKQKTLDHDRKNAHNPDDILD</sequence>
<dbReference type="OrthoDB" id="4368338at2759"/>
<proteinExistence type="predicted"/>
<keyword evidence="2" id="KW-1185">Reference proteome</keyword>
<evidence type="ECO:0008006" key="3">
    <source>
        <dbReference type="Google" id="ProtNLM"/>
    </source>
</evidence>
<name>A0A3N4JLR5_9PEZI</name>
<evidence type="ECO:0000313" key="1">
    <source>
        <dbReference type="EMBL" id="RPA97360.1"/>
    </source>
</evidence>
<dbReference type="EMBL" id="ML120405">
    <property type="protein sequence ID" value="RPA97360.1"/>
    <property type="molecule type" value="Genomic_DNA"/>
</dbReference>
<organism evidence="1 2">
    <name type="scientific">Choiromyces venosus 120613-1</name>
    <dbReference type="NCBI Taxonomy" id="1336337"/>
    <lineage>
        <taxon>Eukaryota</taxon>
        <taxon>Fungi</taxon>
        <taxon>Dikarya</taxon>
        <taxon>Ascomycota</taxon>
        <taxon>Pezizomycotina</taxon>
        <taxon>Pezizomycetes</taxon>
        <taxon>Pezizales</taxon>
        <taxon>Tuberaceae</taxon>
        <taxon>Choiromyces</taxon>
    </lineage>
</organism>
<evidence type="ECO:0000313" key="2">
    <source>
        <dbReference type="Proteomes" id="UP000276215"/>
    </source>
</evidence>
<dbReference type="Proteomes" id="UP000276215">
    <property type="component" value="Unassembled WGS sequence"/>
</dbReference>
<dbReference type="AlphaFoldDB" id="A0A3N4JLR5"/>
<reference evidence="1 2" key="1">
    <citation type="journal article" date="2018" name="Nat. Ecol. Evol.">
        <title>Pezizomycetes genomes reveal the molecular basis of ectomycorrhizal truffle lifestyle.</title>
        <authorList>
            <person name="Murat C."/>
            <person name="Payen T."/>
            <person name="Noel B."/>
            <person name="Kuo A."/>
            <person name="Morin E."/>
            <person name="Chen J."/>
            <person name="Kohler A."/>
            <person name="Krizsan K."/>
            <person name="Balestrini R."/>
            <person name="Da Silva C."/>
            <person name="Montanini B."/>
            <person name="Hainaut M."/>
            <person name="Levati E."/>
            <person name="Barry K.W."/>
            <person name="Belfiori B."/>
            <person name="Cichocki N."/>
            <person name="Clum A."/>
            <person name="Dockter R.B."/>
            <person name="Fauchery L."/>
            <person name="Guy J."/>
            <person name="Iotti M."/>
            <person name="Le Tacon F."/>
            <person name="Lindquist E.A."/>
            <person name="Lipzen A."/>
            <person name="Malagnac F."/>
            <person name="Mello A."/>
            <person name="Molinier V."/>
            <person name="Miyauchi S."/>
            <person name="Poulain J."/>
            <person name="Riccioni C."/>
            <person name="Rubini A."/>
            <person name="Sitrit Y."/>
            <person name="Splivallo R."/>
            <person name="Traeger S."/>
            <person name="Wang M."/>
            <person name="Zifcakova L."/>
            <person name="Wipf D."/>
            <person name="Zambonelli A."/>
            <person name="Paolocci F."/>
            <person name="Nowrousian M."/>
            <person name="Ottonello S."/>
            <person name="Baldrian P."/>
            <person name="Spatafora J.W."/>
            <person name="Henrissat B."/>
            <person name="Nagy L.G."/>
            <person name="Aury J.M."/>
            <person name="Wincker P."/>
            <person name="Grigoriev I.V."/>
            <person name="Bonfante P."/>
            <person name="Martin F.M."/>
        </authorList>
    </citation>
    <scope>NUCLEOTIDE SEQUENCE [LARGE SCALE GENOMIC DNA]</scope>
    <source>
        <strain evidence="1 2">120613-1</strain>
    </source>
</reference>
<protein>
    <recommendedName>
        <fullName evidence="3">HTH CENPB-type domain-containing protein</fullName>
    </recommendedName>
</protein>
<gene>
    <name evidence="1" type="ORF">L873DRAFT_1844870</name>
</gene>